<comment type="caution">
    <text evidence="1">The sequence shown here is derived from an EMBL/GenBank/DDBJ whole genome shotgun (WGS) entry which is preliminary data.</text>
</comment>
<accession>A0A9D4WA27</accession>
<proteinExistence type="predicted"/>
<dbReference type="AlphaFoldDB" id="A0A9D4WA27"/>
<dbReference type="Gramene" id="Psat06G0387500-T1">
    <property type="protein sequence ID" value="KAI5398246.1"/>
    <property type="gene ID" value="KIW84_063875"/>
</dbReference>
<evidence type="ECO:0000313" key="2">
    <source>
        <dbReference type="Proteomes" id="UP001058974"/>
    </source>
</evidence>
<evidence type="ECO:0000313" key="1">
    <source>
        <dbReference type="EMBL" id="KAI5398246.1"/>
    </source>
</evidence>
<dbReference type="Proteomes" id="UP001058974">
    <property type="component" value="Chromosome 6"/>
</dbReference>
<name>A0A9D4WA27_PEA</name>
<reference evidence="1 2" key="1">
    <citation type="journal article" date="2022" name="Nat. Genet.">
        <title>Improved pea reference genome and pan-genome highlight genomic features and evolutionary characteristics.</title>
        <authorList>
            <person name="Yang T."/>
            <person name="Liu R."/>
            <person name="Luo Y."/>
            <person name="Hu S."/>
            <person name="Wang D."/>
            <person name="Wang C."/>
            <person name="Pandey M.K."/>
            <person name="Ge S."/>
            <person name="Xu Q."/>
            <person name="Li N."/>
            <person name="Li G."/>
            <person name="Huang Y."/>
            <person name="Saxena R.K."/>
            <person name="Ji Y."/>
            <person name="Li M."/>
            <person name="Yan X."/>
            <person name="He Y."/>
            <person name="Liu Y."/>
            <person name="Wang X."/>
            <person name="Xiang C."/>
            <person name="Varshney R.K."/>
            <person name="Ding H."/>
            <person name="Gao S."/>
            <person name="Zong X."/>
        </authorList>
    </citation>
    <scope>NUCLEOTIDE SEQUENCE [LARGE SCALE GENOMIC DNA]</scope>
    <source>
        <strain evidence="1 2">cv. Zhongwan 6</strain>
    </source>
</reference>
<dbReference type="EMBL" id="JAMSHJ010000006">
    <property type="protein sequence ID" value="KAI5398246.1"/>
    <property type="molecule type" value="Genomic_DNA"/>
</dbReference>
<protein>
    <submittedName>
        <fullName evidence="1">Uncharacterized protein</fullName>
    </submittedName>
</protein>
<sequence>MKKWHTGRTDSSGGKHAFTFFNIDLPLMDLIPNWKNLSNFTTIHSSNGCSYLSFGTYKFGWPLRPCDNQSRNQKTELKPRRQVKLDSKQLTNQCNATANISDISPHLCFTCLLHSANENGLRLQDHPVDVYSLNRKRKSKSLGEESSGSAIPITKVTKTYGLDILRDTMRPEAKFVCSKTARSYEVTPFRNHCKSPLTETHFNFASFVLSTSSIPPEISPPSYIAFGTITTPPPRSSSVSETITIPRPSISFTLPIRNLTFSKSTTIIIISPPTLNTCTTFETTLTTSKPFNTKSHHYDSDFSTPTSITLTVPEAHTFTKSTPSTPNSPHQPLIDEHVIDVLME</sequence>
<keyword evidence="2" id="KW-1185">Reference proteome</keyword>
<organism evidence="1 2">
    <name type="scientific">Pisum sativum</name>
    <name type="common">Garden pea</name>
    <name type="synonym">Lathyrus oleraceus</name>
    <dbReference type="NCBI Taxonomy" id="3888"/>
    <lineage>
        <taxon>Eukaryota</taxon>
        <taxon>Viridiplantae</taxon>
        <taxon>Streptophyta</taxon>
        <taxon>Embryophyta</taxon>
        <taxon>Tracheophyta</taxon>
        <taxon>Spermatophyta</taxon>
        <taxon>Magnoliopsida</taxon>
        <taxon>eudicotyledons</taxon>
        <taxon>Gunneridae</taxon>
        <taxon>Pentapetalae</taxon>
        <taxon>rosids</taxon>
        <taxon>fabids</taxon>
        <taxon>Fabales</taxon>
        <taxon>Fabaceae</taxon>
        <taxon>Papilionoideae</taxon>
        <taxon>50 kb inversion clade</taxon>
        <taxon>NPAAA clade</taxon>
        <taxon>Hologalegina</taxon>
        <taxon>IRL clade</taxon>
        <taxon>Fabeae</taxon>
        <taxon>Lathyrus</taxon>
    </lineage>
</organism>
<gene>
    <name evidence="1" type="ORF">KIW84_063875</name>
</gene>